<keyword evidence="4" id="KW-1185">Reference proteome</keyword>
<keyword evidence="2" id="KW-1133">Transmembrane helix</keyword>
<evidence type="ECO:0000256" key="1">
    <source>
        <dbReference type="SAM" id="MobiDB-lite"/>
    </source>
</evidence>
<dbReference type="AlphaFoldDB" id="A0AAN8L288"/>
<evidence type="ECO:0000313" key="3">
    <source>
        <dbReference type="EMBL" id="KAK6299835.1"/>
    </source>
</evidence>
<evidence type="ECO:0000256" key="2">
    <source>
        <dbReference type="SAM" id="Phobius"/>
    </source>
</evidence>
<feature type="transmembrane region" description="Helical" evidence="2">
    <location>
        <begin position="52"/>
        <end position="71"/>
    </location>
</feature>
<gene>
    <name evidence="3" type="ORF">J4Q44_G00298680</name>
</gene>
<organism evidence="3 4">
    <name type="scientific">Coregonus suidteri</name>
    <dbReference type="NCBI Taxonomy" id="861788"/>
    <lineage>
        <taxon>Eukaryota</taxon>
        <taxon>Metazoa</taxon>
        <taxon>Chordata</taxon>
        <taxon>Craniata</taxon>
        <taxon>Vertebrata</taxon>
        <taxon>Euteleostomi</taxon>
        <taxon>Actinopterygii</taxon>
        <taxon>Neopterygii</taxon>
        <taxon>Teleostei</taxon>
        <taxon>Protacanthopterygii</taxon>
        <taxon>Salmoniformes</taxon>
        <taxon>Salmonidae</taxon>
        <taxon>Coregoninae</taxon>
        <taxon>Coregonus</taxon>
    </lineage>
</organism>
<protein>
    <submittedName>
        <fullName evidence="3">Uncharacterized protein</fullName>
    </submittedName>
</protein>
<feature type="region of interest" description="Disordered" evidence="1">
    <location>
        <begin position="1"/>
        <end position="46"/>
    </location>
</feature>
<dbReference type="EMBL" id="JAGTTL010000028">
    <property type="protein sequence ID" value="KAK6299835.1"/>
    <property type="molecule type" value="Genomic_DNA"/>
</dbReference>
<comment type="caution">
    <text evidence="3">The sequence shown here is derived from an EMBL/GenBank/DDBJ whole genome shotgun (WGS) entry which is preliminary data.</text>
</comment>
<keyword evidence="2" id="KW-0472">Membrane</keyword>
<name>A0AAN8L288_9TELE</name>
<reference evidence="3 4" key="1">
    <citation type="submission" date="2021-04" db="EMBL/GenBank/DDBJ databases">
        <authorList>
            <person name="De Guttry C."/>
            <person name="Zahm M."/>
            <person name="Klopp C."/>
            <person name="Cabau C."/>
            <person name="Louis A."/>
            <person name="Berthelot C."/>
            <person name="Parey E."/>
            <person name="Roest Crollius H."/>
            <person name="Montfort J."/>
            <person name="Robinson-Rechavi M."/>
            <person name="Bucao C."/>
            <person name="Bouchez O."/>
            <person name="Gislard M."/>
            <person name="Lluch J."/>
            <person name="Milhes M."/>
            <person name="Lampietro C."/>
            <person name="Lopez Roques C."/>
            <person name="Donnadieu C."/>
            <person name="Braasch I."/>
            <person name="Desvignes T."/>
            <person name="Postlethwait J."/>
            <person name="Bobe J."/>
            <person name="Wedekind C."/>
            <person name="Guiguen Y."/>
        </authorList>
    </citation>
    <scope>NUCLEOTIDE SEQUENCE [LARGE SCALE GENOMIC DNA]</scope>
    <source>
        <strain evidence="3">Cs_M1</strain>
        <tissue evidence="3">Blood</tissue>
    </source>
</reference>
<proteinExistence type="predicted"/>
<dbReference type="Proteomes" id="UP001356427">
    <property type="component" value="Unassembled WGS sequence"/>
</dbReference>
<accession>A0AAN8L288</accession>
<keyword evidence="2" id="KW-0812">Transmembrane</keyword>
<evidence type="ECO:0000313" key="4">
    <source>
        <dbReference type="Proteomes" id="UP001356427"/>
    </source>
</evidence>
<sequence length="124" mass="13161">MPRPSLGAEQRQPGRPVKMTPARTPSSLLPVPAVGRLGGTGRPSGLPQPSRLLVLGPPLVVVFIVPFFIVFSTSPSSSCTSTSIRTNCKTPTLTTCVSGARKTLAKLWEGQATIWHGECLPWQG</sequence>